<keyword evidence="1" id="KW-0805">Transcription regulation</keyword>
<evidence type="ECO:0000259" key="3">
    <source>
        <dbReference type="SMART" id="SM01043"/>
    </source>
</evidence>
<dbReference type="SUPFAM" id="SSF46894">
    <property type="entry name" value="C-terminal effector domain of the bipartite response regulators"/>
    <property type="match status" value="1"/>
</dbReference>
<keyword evidence="2" id="KW-0804">Transcription</keyword>
<dbReference type="InterPro" id="IPR011990">
    <property type="entry name" value="TPR-like_helical_dom_sf"/>
</dbReference>
<dbReference type="EMBL" id="JACWMS010000001">
    <property type="protein sequence ID" value="MBD1318653.1"/>
    <property type="molecule type" value="Genomic_DNA"/>
</dbReference>
<evidence type="ECO:0000313" key="5">
    <source>
        <dbReference type="Proteomes" id="UP000602395"/>
    </source>
</evidence>
<feature type="domain" description="Bacterial transcriptional activator" evidence="3">
    <location>
        <begin position="110"/>
        <end position="251"/>
    </location>
</feature>
<dbReference type="InterPro" id="IPR036388">
    <property type="entry name" value="WH-like_DNA-bd_sf"/>
</dbReference>
<dbReference type="SMART" id="SM01043">
    <property type="entry name" value="BTAD"/>
    <property type="match status" value="1"/>
</dbReference>
<proteinExistence type="predicted"/>
<dbReference type="InterPro" id="IPR016032">
    <property type="entry name" value="Sig_transdc_resp-reg_C-effctor"/>
</dbReference>
<reference evidence="4 5" key="1">
    <citation type="submission" date="2020-09" db="EMBL/GenBank/DDBJ databases">
        <title>Novel species in genus Gordonia.</title>
        <authorList>
            <person name="Zhang G."/>
        </authorList>
    </citation>
    <scope>NUCLEOTIDE SEQUENCE [LARGE SCALE GENOMIC DNA]</scope>
    <source>
        <strain evidence="4 5">ON-33</strain>
    </source>
</reference>
<dbReference type="Pfam" id="PF03704">
    <property type="entry name" value="BTAD"/>
    <property type="match status" value="1"/>
</dbReference>
<dbReference type="PANTHER" id="PTHR35807:SF1">
    <property type="entry name" value="TRANSCRIPTIONAL REGULATOR REDD"/>
    <property type="match status" value="1"/>
</dbReference>
<evidence type="ECO:0000313" key="4">
    <source>
        <dbReference type="EMBL" id="MBD1318653.1"/>
    </source>
</evidence>
<protein>
    <recommendedName>
        <fullName evidence="3">Bacterial transcriptional activator domain-containing protein</fullName>
    </recommendedName>
</protein>
<accession>A0ABR7W759</accession>
<sequence>MIGGEPAEVTVEFRLFGRFVALTHGREVPPAEFGGRKVRQLVRILLTRRGGHISTDALAEMLWPARMPRDPAANLAVLAARARRAIGARDLIVSGDAGYRSGLTEQRCRVDTHDFVSLVTASRTADNAPALGACRRALALWTGDPLCEDQCAMWAVEYRDLLSQYRIEALERGIGLCLERFDTAQAIEWASSAMSVAPLRERSVVLAMRSFAAHGDRCRALDLYDHFRRELSAELGVDPSPSAVETFDGLLRSARSEETQWRSVRRPQDTTRAPF</sequence>
<dbReference type="Gene3D" id="1.10.10.10">
    <property type="entry name" value="Winged helix-like DNA-binding domain superfamily/Winged helix DNA-binding domain"/>
    <property type="match status" value="1"/>
</dbReference>
<dbReference type="InterPro" id="IPR005158">
    <property type="entry name" value="BTAD"/>
</dbReference>
<evidence type="ECO:0000256" key="2">
    <source>
        <dbReference type="ARBA" id="ARBA00023163"/>
    </source>
</evidence>
<gene>
    <name evidence="4" type="ORF">IDF66_03585</name>
</gene>
<name>A0ABR7W759_9ACTN</name>
<dbReference type="InterPro" id="IPR051677">
    <property type="entry name" value="AfsR-DnrI-RedD_regulator"/>
</dbReference>
<organism evidence="4 5">
    <name type="scientific">Gordonia hankookensis</name>
    <dbReference type="NCBI Taxonomy" id="589403"/>
    <lineage>
        <taxon>Bacteria</taxon>
        <taxon>Bacillati</taxon>
        <taxon>Actinomycetota</taxon>
        <taxon>Actinomycetes</taxon>
        <taxon>Mycobacteriales</taxon>
        <taxon>Gordoniaceae</taxon>
        <taxon>Gordonia</taxon>
    </lineage>
</organism>
<comment type="caution">
    <text evidence="4">The sequence shown here is derived from an EMBL/GenBank/DDBJ whole genome shotgun (WGS) entry which is preliminary data.</text>
</comment>
<keyword evidence="5" id="KW-1185">Reference proteome</keyword>
<dbReference type="RefSeq" id="WP_190265748.1">
    <property type="nucleotide sequence ID" value="NZ_BAABAD010000003.1"/>
</dbReference>
<dbReference type="Gene3D" id="1.25.40.10">
    <property type="entry name" value="Tetratricopeptide repeat domain"/>
    <property type="match status" value="1"/>
</dbReference>
<dbReference type="PANTHER" id="PTHR35807">
    <property type="entry name" value="TRANSCRIPTIONAL REGULATOR REDD-RELATED"/>
    <property type="match status" value="1"/>
</dbReference>
<dbReference type="SUPFAM" id="SSF48452">
    <property type="entry name" value="TPR-like"/>
    <property type="match status" value="1"/>
</dbReference>
<dbReference type="Proteomes" id="UP000602395">
    <property type="component" value="Unassembled WGS sequence"/>
</dbReference>
<evidence type="ECO:0000256" key="1">
    <source>
        <dbReference type="ARBA" id="ARBA00023015"/>
    </source>
</evidence>